<keyword evidence="7" id="KW-1185">Reference proteome</keyword>
<evidence type="ECO:0000256" key="2">
    <source>
        <dbReference type="ARBA" id="ARBA00022643"/>
    </source>
</evidence>
<evidence type="ECO:0000313" key="7">
    <source>
        <dbReference type="Proteomes" id="UP000621500"/>
    </source>
</evidence>
<dbReference type="Gene3D" id="3.20.20.30">
    <property type="entry name" value="Luciferase-like domain"/>
    <property type="match status" value="1"/>
</dbReference>
<accession>A0ABQ4EIC8</accession>
<keyword evidence="1" id="KW-0285">Flavoprotein</keyword>
<evidence type="ECO:0000259" key="5">
    <source>
        <dbReference type="Pfam" id="PF00296"/>
    </source>
</evidence>
<dbReference type="PANTHER" id="PTHR42847:SF4">
    <property type="entry name" value="ALKANESULFONATE MONOOXYGENASE-RELATED"/>
    <property type="match status" value="1"/>
</dbReference>
<organism evidence="6 7">
    <name type="scientific">Plantactinospora mayteni</name>
    <dbReference type="NCBI Taxonomy" id="566021"/>
    <lineage>
        <taxon>Bacteria</taxon>
        <taxon>Bacillati</taxon>
        <taxon>Actinomycetota</taxon>
        <taxon>Actinomycetes</taxon>
        <taxon>Micromonosporales</taxon>
        <taxon>Micromonosporaceae</taxon>
        <taxon>Plantactinospora</taxon>
    </lineage>
</organism>
<dbReference type="InterPro" id="IPR050172">
    <property type="entry name" value="SsuD_RutA_monooxygenase"/>
</dbReference>
<dbReference type="EMBL" id="BONX01000004">
    <property type="protein sequence ID" value="GIG94493.1"/>
    <property type="molecule type" value="Genomic_DNA"/>
</dbReference>
<evidence type="ECO:0000256" key="3">
    <source>
        <dbReference type="ARBA" id="ARBA00023002"/>
    </source>
</evidence>
<feature type="domain" description="Luciferase-like" evidence="5">
    <location>
        <begin position="19"/>
        <end position="255"/>
    </location>
</feature>
<dbReference type="InterPro" id="IPR011251">
    <property type="entry name" value="Luciferase-like_dom"/>
</dbReference>
<dbReference type="InterPro" id="IPR036661">
    <property type="entry name" value="Luciferase-like_sf"/>
</dbReference>
<evidence type="ECO:0000313" key="6">
    <source>
        <dbReference type="EMBL" id="GIG94493.1"/>
    </source>
</evidence>
<reference evidence="6 7" key="1">
    <citation type="submission" date="2021-01" db="EMBL/GenBank/DDBJ databases">
        <title>Whole genome shotgun sequence of Plantactinospora mayteni NBRC 109088.</title>
        <authorList>
            <person name="Komaki H."/>
            <person name="Tamura T."/>
        </authorList>
    </citation>
    <scope>NUCLEOTIDE SEQUENCE [LARGE SCALE GENOMIC DNA]</scope>
    <source>
        <strain evidence="6 7">NBRC 109088</strain>
    </source>
</reference>
<keyword evidence="3" id="KW-0560">Oxidoreductase</keyword>
<dbReference type="PANTHER" id="PTHR42847">
    <property type="entry name" value="ALKANESULFONATE MONOOXYGENASE"/>
    <property type="match status" value="1"/>
</dbReference>
<comment type="caution">
    <text evidence="6">The sequence shown here is derived from an EMBL/GenBank/DDBJ whole genome shotgun (WGS) entry which is preliminary data.</text>
</comment>
<sequence>MIHGDALRIGIHSGQLHGDYEICLRLWQRAEQLGYDWISLIDHLRPHLYGPEQPCFEGMTLLAALAAQTERIRCGMLVTSTMWRHPAVIAAAAATVDHVCAGRLELGLGAGGADRAYEQFGIPFPDAGERLERLDEACEIVRSLFTRDETTFAGRHFHLERATLAPKPRQAHVPLVIGGGGRRTLALAARHADIWNTLPTGVPDYRRQLDAVRGHCRAIGRDEHGIRQSITFRAVLVERAEDTERRTVELLRDAPDEVRAEYLSFGTPEQCVAALRPYLDLGVRDFLLGVKPPVDWQTVELMIGQVAPALHAYASLPTS</sequence>
<gene>
    <name evidence="6" type="ORF">Pma05_10660</name>
</gene>
<name>A0ABQ4EIC8_9ACTN</name>
<protein>
    <recommendedName>
        <fullName evidence="5">Luciferase-like domain-containing protein</fullName>
    </recommendedName>
</protein>
<evidence type="ECO:0000256" key="1">
    <source>
        <dbReference type="ARBA" id="ARBA00022630"/>
    </source>
</evidence>
<dbReference type="RefSeq" id="WP_203856117.1">
    <property type="nucleotide sequence ID" value="NZ_BAAAZQ010000002.1"/>
</dbReference>
<dbReference type="Proteomes" id="UP000621500">
    <property type="component" value="Unassembled WGS sequence"/>
</dbReference>
<proteinExistence type="predicted"/>
<dbReference type="SUPFAM" id="SSF51679">
    <property type="entry name" value="Bacterial luciferase-like"/>
    <property type="match status" value="1"/>
</dbReference>
<keyword evidence="2" id="KW-0288">FMN</keyword>
<keyword evidence="4" id="KW-0503">Monooxygenase</keyword>
<dbReference type="Pfam" id="PF00296">
    <property type="entry name" value="Bac_luciferase"/>
    <property type="match status" value="1"/>
</dbReference>
<evidence type="ECO:0000256" key="4">
    <source>
        <dbReference type="ARBA" id="ARBA00023033"/>
    </source>
</evidence>